<feature type="region of interest" description="Disordered" evidence="4">
    <location>
        <begin position="16"/>
        <end position="45"/>
    </location>
</feature>
<dbReference type="Proteomes" id="UP000269335">
    <property type="component" value="Unassembled WGS sequence"/>
</dbReference>
<gene>
    <name evidence="6" type="ORF">ALQ53_100212</name>
</gene>
<evidence type="ECO:0000259" key="5">
    <source>
        <dbReference type="Pfam" id="PF16113"/>
    </source>
</evidence>
<evidence type="ECO:0000256" key="3">
    <source>
        <dbReference type="ARBA" id="ARBA00022801"/>
    </source>
</evidence>
<dbReference type="EC" id="3.1.2.4" evidence="2"/>
<dbReference type="InterPro" id="IPR032259">
    <property type="entry name" value="HIBYL-CoA-H"/>
</dbReference>
<protein>
    <recommendedName>
        <fullName evidence="2">3-hydroxyisobutyryl-CoA hydrolase</fullName>
        <ecNumber evidence="2">3.1.2.4</ecNumber>
    </recommendedName>
</protein>
<reference evidence="6 7" key="1">
    <citation type="submission" date="2018-08" db="EMBL/GenBank/DDBJ databases">
        <title>Recombination of ecologically and evolutionarily significant loci maintains genetic cohesion in the Pseudomonas syringae species complex.</title>
        <authorList>
            <person name="Dillon M."/>
            <person name="Thakur S."/>
            <person name="Almeida R.N.D."/>
            <person name="Weir B.S."/>
            <person name="Guttman D.S."/>
        </authorList>
    </citation>
    <scope>NUCLEOTIDE SEQUENCE [LARGE SCALE GENOMIC DNA]</scope>
    <source>
        <strain evidence="6 7">ICMP 15201</strain>
    </source>
</reference>
<dbReference type="Gene3D" id="3.90.226.10">
    <property type="entry name" value="2-enoyl-CoA Hydratase, Chain A, domain 1"/>
    <property type="match status" value="1"/>
</dbReference>
<feature type="compositionally biased region" description="Low complexity" evidence="4">
    <location>
        <begin position="35"/>
        <end position="45"/>
    </location>
</feature>
<keyword evidence="3" id="KW-0378">Hydrolase</keyword>
<dbReference type="EMBL" id="RBPH01000248">
    <property type="protein sequence ID" value="RMN76899.1"/>
    <property type="molecule type" value="Genomic_DNA"/>
</dbReference>
<dbReference type="CDD" id="cd06558">
    <property type="entry name" value="crotonase-like"/>
    <property type="match status" value="1"/>
</dbReference>
<dbReference type="SUPFAM" id="SSF52096">
    <property type="entry name" value="ClpP/crotonase"/>
    <property type="match status" value="1"/>
</dbReference>
<dbReference type="GO" id="GO:0003860">
    <property type="term" value="F:3-hydroxyisobutyryl-CoA hydrolase activity"/>
    <property type="evidence" value="ECO:0007669"/>
    <property type="project" value="UniProtKB-EC"/>
</dbReference>
<evidence type="ECO:0000313" key="7">
    <source>
        <dbReference type="Proteomes" id="UP000269335"/>
    </source>
</evidence>
<evidence type="ECO:0000256" key="4">
    <source>
        <dbReference type="SAM" id="MobiDB-lite"/>
    </source>
</evidence>
<sequence length="398" mass="44319">MLCTFALLGSAAMPRHCDKRQNKKKAQSNKEFRMSSQVSSARSVRQPTSRNAVAIEVRNHIGHLTLNRPEGLNAIDLDMVRTLQRQLDSWADDPSVYAVVLRGAGDKAFCAGGDIRSLYESHQSGQDLHYTFFAEEYALDLSIHRYRKPVLALMDGLVLGGGMGLVQGADLRLVTERSRIGMPEVAIGYFPDVGGSYFLSRLPGELGTWLGVTGSQIGAADALYCGLANWSTNSEQLPRLDHMLDHLKWKSTPLKDLQGALAKLATQRLPEPPLEALRSAIDHFFGRRDIPGILEQLQEVAIGDTRQWALDTAARMQKHSPLAMAVTLEMLRRGRHLPLQACFAMELHLDRQWFERGDLIEGIRALIIDKDKKPQWKHRSAQDVSAAHVDSFFSGMEG</sequence>
<dbReference type="AlphaFoldDB" id="A0AB37Q4Y0"/>
<proteinExistence type="predicted"/>
<dbReference type="NCBIfam" id="NF004127">
    <property type="entry name" value="PRK05617.1"/>
    <property type="match status" value="1"/>
</dbReference>
<comment type="catalytic activity">
    <reaction evidence="1">
        <text>3-hydroxy-2-methylpropanoyl-CoA + H2O = 3-hydroxy-2-methylpropanoate + CoA + H(+)</text>
        <dbReference type="Rhea" id="RHEA:20888"/>
        <dbReference type="ChEBI" id="CHEBI:11805"/>
        <dbReference type="ChEBI" id="CHEBI:15377"/>
        <dbReference type="ChEBI" id="CHEBI:15378"/>
        <dbReference type="ChEBI" id="CHEBI:57287"/>
        <dbReference type="ChEBI" id="CHEBI:57340"/>
        <dbReference type="EC" id="3.1.2.4"/>
    </reaction>
</comment>
<name>A0AB37Q4Y0_PSECA</name>
<dbReference type="Pfam" id="PF16113">
    <property type="entry name" value="ECH_2"/>
    <property type="match status" value="1"/>
</dbReference>
<organism evidence="6 7">
    <name type="scientific">Pseudomonas cannabina</name>
    <dbReference type="NCBI Taxonomy" id="86840"/>
    <lineage>
        <taxon>Bacteria</taxon>
        <taxon>Pseudomonadati</taxon>
        <taxon>Pseudomonadota</taxon>
        <taxon>Gammaproteobacteria</taxon>
        <taxon>Pseudomonadales</taxon>
        <taxon>Pseudomonadaceae</taxon>
        <taxon>Pseudomonas</taxon>
    </lineage>
</organism>
<dbReference type="PANTHER" id="PTHR43176:SF3">
    <property type="entry name" value="3-HYDROXYISOBUTYRYL-COA HYDROLASE, MITOCHONDRIAL"/>
    <property type="match status" value="1"/>
</dbReference>
<evidence type="ECO:0000313" key="6">
    <source>
        <dbReference type="EMBL" id="RMN76899.1"/>
    </source>
</evidence>
<dbReference type="InterPro" id="IPR045004">
    <property type="entry name" value="ECH_dom"/>
</dbReference>
<dbReference type="GO" id="GO:0006574">
    <property type="term" value="P:L-valine catabolic process"/>
    <property type="evidence" value="ECO:0007669"/>
    <property type="project" value="TreeGrafter"/>
</dbReference>
<evidence type="ECO:0000256" key="2">
    <source>
        <dbReference type="ARBA" id="ARBA00011915"/>
    </source>
</evidence>
<evidence type="ECO:0000256" key="1">
    <source>
        <dbReference type="ARBA" id="ARBA00001709"/>
    </source>
</evidence>
<accession>A0AB37Q4Y0</accession>
<feature type="domain" description="Enoyl-CoA hydratase/isomerase" evidence="5">
    <location>
        <begin position="61"/>
        <end position="393"/>
    </location>
</feature>
<dbReference type="GO" id="GO:0005829">
    <property type="term" value="C:cytosol"/>
    <property type="evidence" value="ECO:0007669"/>
    <property type="project" value="TreeGrafter"/>
</dbReference>
<dbReference type="PANTHER" id="PTHR43176">
    <property type="entry name" value="3-HYDROXYISOBUTYRYL-COA HYDROLASE-RELATED"/>
    <property type="match status" value="1"/>
</dbReference>
<dbReference type="InterPro" id="IPR029045">
    <property type="entry name" value="ClpP/crotonase-like_dom_sf"/>
</dbReference>
<comment type="caution">
    <text evidence="6">The sequence shown here is derived from an EMBL/GenBank/DDBJ whole genome shotgun (WGS) entry which is preliminary data.</text>
</comment>